<feature type="domain" description="Creatinase N-terminal" evidence="2">
    <location>
        <begin position="9"/>
        <end position="146"/>
    </location>
</feature>
<dbReference type="RefSeq" id="WP_003941255.1">
    <property type="nucleotide sequence ID" value="NZ_JBHMAS010000044.1"/>
</dbReference>
<evidence type="ECO:0000313" key="3">
    <source>
        <dbReference type="EMBL" id="MFB9781403.1"/>
    </source>
</evidence>
<feature type="region of interest" description="Disordered" evidence="1">
    <location>
        <begin position="275"/>
        <end position="301"/>
    </location>
</feature>
<keyword evidence="3" id="KW-0031">Aminopeptidase</keyword>
<dbReference type="GO" id="GO:0004177">
    <property type="term" value="F:aminopeptidase activity"/>
    <property type="evidence" value="ECO:0007669"/>
    <property type="project" value="UniProtKB-KW"/>
</dbReference>
<dbReference type="InterPro" id="IPR050659">
    <property type="entry name" value="Peptidase_M24B"/>
</dbReference>
<dbReference type="InterPro" id="IPR000587">
    <property type="entry name" value="Creatinase_N"/>
</dbReference>
<protein>
    <submittedName>
        <fullName evidence="3">Aminopeptidase P family N-terminal domain-containing protein</fullName>
    </submittedName>
</protein>
<sequence length="301" mass="32856">MADLNRDVIERLLDASAESGLAGVLALSPENFAYLAGFAVPSQEPLRWRHAAVAVNTDGRAAVLCVDIEETTVRHRLPDVDAYVWQEFEQNAVAVMAQMLRELGMESGSIGVETDYIPARDYEELTAALPHAQLRSAERMFALLRMRKSRREVELIRELSRTIDAALATAFASVHEGSSELDLAGAAVAALFAGGVDRERGMVTASGARSHFPNVRATERQLVNGDVVRLELFGVSGPPRRGRRVVSVPDDALHAVPGARTRPVQACVLSPARQRRCWSGSSTTDPQGWSQGPSDRDKRFE</sequence>
<name>A0ABV5XG13_9NOCA</name>
<dbReference type="InterPro" id="IPR029149">
    <property type="entry name" value="Creatin/AminoP/Spt16_N"/>
</dbReference>
<dbReference type="EMBL" id="JBHMAS010000044">
    <property type="protein sequence ID" value="MFB9781403.1"/>
    <property type="molecule type" value="Genomic_DNA"/>
</dbReference>
<reference evidence="3 4" key="1">
    <citation type="submission" date="2024-09" db="EMBL/GenBank/DDBJ databases">
        <authorList>
            <person name="Sun Q."/>
            <person name="Mori K."/>
        </authorList>
    </citation>
    <scope>NUCLEOTIDE SEQUENCE [LARGE SCALE GENOMIC DNA]</scope>
    <source>
        <strain evidence="3 4">JCM 11411</strain>
    </source>
</reference>
<proteinExistence type="predicted"/>
<feature type="compositionally biased region" description="Polar residues" evidence="1">
    <location>
        <begin position="279"/>
        <end position="293"/>
    </location>
</feature>
<dbReference type="SUPFAM" id="SSF55920">
    <property type="entry name" value="Creatinase/aminopeptidase"/>
    <property type="match status" value="1"/>
</dbReference>
<dbReference type="PANTHER" id="PTHR46112:SF2">
    <property type="entry name" value="XAA-PRO AMINOPEPTIDASE P-RELATED"/>
    <property type="match status" value="1"/>
</dbReference>
<comment type="caution">
    <text evidence="3">The sequence shown here is derived from an EMBL/GenBank/DDBJ whole genome shotgun (WGS) entry which is preliminary data.</text>
</comment>
<organism evidence="3 4">
    <name type="scientific">Rhodococcus baikonurensis</name>
    <dbReference type="NCBI Taxonomy" id="172041"/>
    <lineage>
        <taxon>Bacteria</taxon>
        <taxon>Bacillati</taxon>
        <taxon>Actinomycetota</taxon>
        <taxon>Actinomycetes</taxon>
        <taxon>Mycobacteriales</taxon>
        <taxon>Nocardiaceae</taxon>
        <taxon>Rhodococcus</taxon>
        <taxon>Rhodococcus erythropolis group</taxon>
    </lineage>
</organism>
<keyword evidence="4" id="KW-1185">Reference proteome</keyword>
<gene>
    <name evidence="3" type="ORF">ACFFQ6_17055</name>
</gene>
<evidence type="ECO:0000313" key="4">
    <source>
        <dbReference type="Proteomes" id="UP001589587"/>
    </source>
</evidence>
<evidence type="ECO:0000256" key="1">
    <source>
        <dbReference type="SAM" id="MobiDB-lite"/>
    </source>
</evidence>
<keyword evidence="3" id="KW-0645">Protease</keyword>
<evidence type="ECO:0000259" key="2">
    <source>
        <dbReference type="Pfam" id="PF01321"/>
    </source>
</evidence>
<dbReference type="Pfam" id="PF01321">
    <property type="entry name" value="Creatinase_N"/>
    <property type="match status" value="1"/>
</dbReference>
<dbReference type="SUPFAM" id="SSF53092">
    <property type="entry name" value="Creatinase/prolidase N-terminal domain"/>
    <property type="match status" value="1"/>
</dbReference>
<accession>A0ABV5XG13</accession>
<dbReference type="PANTHER" id="PTHR46112">
    <property type="entry name" value="AMINOPEPTIDASE"/>
    <property type="match status" value="1"/>
</dbReference>
<dbReference type="Proteomes" id="UP001589587">
    <property type="component" value="Unassembled WGS sequence"/>
</dbReference>
<keyword evidence="3" id="KW-0378">Hydrolase</keyword>
<dbReference type="Gene3D" id="3.90.230.10">
    <property type="entry name" value="Creatinase/methionine aminopeptidase superfamily"/>
    <property type="match status" value="1"/>
</dbReference>
<dbReference type="Gene3D" id="3.40.350.10">
    <property type="entry name" value="Creatinase/prolidase N-terminal domain"/>
    <property type="match status" value="1"/>
</dbReference>
<dbReference type="InterPro" id="IPR036005">
    <property type="entry name" value="Creatinase/aminopeptidase-like"/>
</dbReference>